<reference evidence="1 2" key="1">
    <citation type="submission" date="2016-04" db="EMBL/GenBank/DDBJ databases">
        <title>Complete genome sequence of Thermococcus chitonophagus type strain GC74.</title>
        <authorList>
            <person name="Oger P.M."/>
        </authorList>
    </citation>
    <scope>NUCLEOTIDE SEQUENCE [LARGE SCALE GENOMIC DNA]</scope>
    <source>
        <strain evidence="1 2">GC74</strain>
    </source>
</reference>
<name>A0A2Z2N0Y1_9EURY</name>
<organism evidence="1 2">
    <name type="scientific">Thermococcus chitonophagus</name>
    <dbReference type="NCBI Taxonomy" id="54262"/>
    <lineage>
        <taxon>Archaea</taxon>
        <taxon>Methanobacteriati</taxon>
        <taxon>Methanobacteriota</taxon>
        <taxon>Thermococci</taxon>
        <taxon>Thermococcales</taxon>
        <taxon>Thermococcaceae</taxon>
        <taxon>Thermococcus</taxon>
    </lineage>
</organism>
<sequence>MGMMKQIFHSPSSPFYNFGMHITLKRIPRDEFAKFIRKKFGESGLGVEGEVIEGILNITKGHPYYTQMLCQKLWLNPVIQGKKEVSRKDLEITLDEALN</sequence>
<evidence type="ECO:0000313" key="2">
    <source>
        <dbReference type="Proteomes" id="UP000250189"/>
    </source>
</evidence>
<gene>
    <name evidence="1" type="ORF">A3L04_00800</name>
</gene>
<accession>A0A2Z2N0Y1</accession>
<dbReference type="Proteomes" id="UP000250189">
    <property type="component" value="Chromosome"/>
</dbReference>
<dbReference type="PANTHER" id="PTHR34301:SF8">
    <property type="entry name" value="ATPASE DOMAIN-CONTAINING PROTEIN"/>
    <property type="match status" value="1"/>
</dbReference>
<dbReference type="SUPFAM" id="SSF52540">
    <property type="entry name" value="P-loop containing nucleoside triphosphate hydrolases"/>
    <property type="match status" value="1"/>
</dbReference>
<keyword evidence="2" id="KW-1185">Reference proteome</keyword>
<protein>
    <submittedName>
        <fullName evidence="1">Uncharacterized protein</fullName>
    </submittedName>
</protein>
<dbReference type="AlphaFoldDB" id="A0A2Z2N0Y1"/>
<evidence type="ECO:0000313" key="1">
    <source>
        <dbReference type="EMBL" id="ASJ15715.1"/>
    </source>
</evidence>
<dbReference type="EMBL" id="CP015193">
    <property type="protein sequence ID" value="ASJ15715.1"/>
    <property type="molecule type" value="Genomic_DNA"/>
</dbReference>
<dbReference type="PANTHER" id="PTHR34301">
    <property type="entry name" value="DNA-BINDING PROTEIN-RELATED"/>
    <property type="match status" value="1"/>
</dbReference>
<dbReference type="InterPro" id="IPR027417">
    <property type="entry name" value="P-loop_NTPase"/>
</dbReference>
<proteinExistence type="predicted"/>